<dbReference type="PROSITE" id="PS01031">
    <property type="entry name" value="SHSP"/>
    <property type="match status" value="1"/>
</dbReference>
<dbReference type="CDD" id="cd06464">
    <property type="entry name" value="ACD_sHsps-like"/>
    <property type="match status" value="1"/>
</dbReference>
<sequence>IHDTEDQFEVKMSLSGFKPENLHVEVSPEGVLSIGGKVEEKNEDGTTRTREIHK</sequence>
<name>C6JWC0_TIGJA</name>
<dbReference type="SUPFAM" id="SSF49764">
    <property type="entry name" value="HSP20-like chaperones"/>
    <property type="match status" value="1"/>
</dbReference>
<protein>
    <submittedName>
        <fullName evidence="4">Hsp20/alpha-crystallin-like protein</fullName>
    </submittedName>
</protein>
<evidence type="ECO:0000256" key="2">
    <source>
        <dbReference type="RuleBase" id="RU003616"/>
    </source>
</evidence>
<dbReference type="Pfam" id="PF00011">
    <property type="entry name" value="HSP20"/>
    <property type="match status" value="1"/>
</dbReference>
<evidence type="ECO:0000259" key="3">
    <source>
        <dbReference type="PROSITE" id="PS01031"/>
    </source>
</evidence>
<reference evidence="4" key="2">
    <citation type="submission" date="2009-05" db="EMBL/GenBank/DDBJ databases">
        <authorList>
            <person name="Lee J.-S."/>
        </authorList>
    </citation>
    <scope>NUCLEOTIDE SEQUENCE</scope>
</reference>
<feature type="non-terminal residue" evidence="4">
    <location>
        <position position="1"/>
    </location>
</feature>
<comment type="similarity">
    <text evidence="1 2">Belongs to the small heat shock protein (HSP20) family.</text>
</comment>
<dbReference type="InterPro" id="IPR008978">
    <property type="entry name" value="HSP20-like_chaperone"/>
</dbReference>
<accession>C6JWC0</accession>
<evidence type="ECO:0000256" key="1">
    <source>
        <dbReference type="PROSITE-ProRule" id="PRU00285"/>
    </source>
</evidence>
<proteinExistence type="evidence at transcript level"/>
<dbReference type="InterPro" id="IPR002068">
    <property type="entry name" value="A-crystallin/Hsp20_dom"/>
</dbReference>
<dbReference type="AlphaFoldDB" id="C6JWC0"/>
<dbReference type="Gene3D" id="2.60.40.790">
    <property type="match status" value="1"/>
</dbReference>
<reference evidence="4" key="1">
    <citation type="journal article" date="2009" name="Aquat. Toxicol.">
        <title>Gene expression profiling of copper-induced responses in the intertidal copepod Tigriopus japonicus using a 6K oligochip microarray.</title>
        <authorList>
            <person name="Ki J.S."/>
            <person name="Raisuddin S."/>
            <person name="Lee K.W."/>
            <person name="Hwang D.S."/>
            <person name="Han J."/>
            <person name="Rhee J.S."/>
            <person name="Kim I.C."/>
            <person name="Park H.G."/>
            <person name="Ryu J.C."/>
            <person name="Lee J.S."/>
        </authorList>
    </citation>
    <scope>NUCLEOTIDE SEQUENCE</scope>
</reference>
<evidence type="ECO:0000313" key="4">
    <source>
        <dbReference type="EMBL" id="ACS36128.1"/>
    </source>
</evidence>
<organism evidence="4">
    <name type="scientific">Tigriopus japonicus</name>
    <name type="common">Copepod</name>
    <dbReference type="NCBI Taxonomy" id="158387"/>
    <lineage>
        <taxon>Eukaryota</taxon>
        <taxon>Metazoa</taxon>
        <taxon>Ecdysozoa</taxon>
        <taxon>Arthropoda</taxon>
        <taxon>Crustacea</taxon>
        <taxon>Multicrustacea</taxon>
        <taxon>Hexanauplia</taxon>
        <taxon>Copepoda</taxon>
        <taxon>Harpacticoida</taxon>
        <taxon>Harpacticidae</taxon>
        <taxon>Tigriopus</taxon>
    </lineage>
</organism>
<feature type="non-terminal residue" evidence="4">
    <location>
        <position position="54"/>
    </location>
</feature>
<dbReference type="EMBL" id="GQ144715">
    <property type="protein sequence ID" value="ACS36128.1"/>
    <property type="molecule type" value="mRNA"/>
</dbReference>
<feature type="domain" description="SHSP" evidence="3">
    <location>
        <begin position="1"/>
        <end position="54"/>
    </location>
</feature>